<dbReference type="SUPFAM" id="SSF48230">
    <property type="entry name" value="Chondroitin AC/alginate lyase"/>
    <property type="match status" value="1"/>
</dbReference>
<dbReference type="Gene3D" id="1.50.10.100">
    <property type="entry name" value="Chondroitin AC/alginate lyase"/>
    <property type="match status" value="1"/>
</dbReference>
<feature type="signal peptide" evidence="5">
    <location>
        <begin position="1"/>
        <end position="31"/>
    </location>
</feature>
<proteinExistence type="predicted"/>
<evidence type="ECO:0000256" key="5">
    <source>
        <dbReference type="SAM" id="SignalP"/>
    </source>
</evidence>
<dbReference type="RefSeq" id="WP_071505006.1">
    <property type="nucleotide sequence ID" value="NZ_MORL01000013.1"/>
</dbReference>
<organism evidence="7 8">
    <name type="scientific">Arsenicibacter rosenii</name>
    <dbReference type="NCBI Taxonomy" id="1750698"/>
    <lineage>
        <taxon>Bacteria</taxon>
        <taxon>Pseudomonadati</taxon>
        <taxon>Bacteroidota</taxon>
        <taxon>Cytophagia</taxon>
        <taxon>Cytophagales</taxon>
        <taxon>Spirosomataceae</taxon>
        <taxon>Arsenicibacter</taxon>
    </lineage>
</organism>
<dbReference type="Proteomes" id="UP000181790">
    <property type="component" value="Unassembled WGS sequence"/>
</dbReference>
<dbReference type="PANTHER" id="PTHR39210">
    <property type="entry name" value="HEPARIN-SULFATE LYASE"/>
    <property type="match status" value="1"/>
</dbReference>
<dbReference type="PANTHER" id="PTHR39210:SF1">
    <property type="entry name" value="HEPARIN-SULFATE LYASE"/>
    <property type="match status" value="1"/>
</dbReference>
<keyword evidence="3" id="KW-0574">Periplasm</keyword>
<dbReference type="Gene3D" id="2.70.98.70">
    <property type="match status" value="1"/>
</dbReference>
<dbReference type="AlphaFoldDB" id="A0A1S2VEZ5"/>
<name>A0A1S2VEZ5_9BACT</name>
<evidence type="ECO:0000313" key="7">
    <source>
        <dbReference type="EMBL" id="OIN57294.1"/>
    </source>
</evidence>
<evidence type="ECO:0000256" key="4">
    <source>
        <dbReference type="ARBA" id="ARBA00023239"/>
    </source>
</evidence>
<keyword evidence="4" id="KW-0456">Lyase</keyword>
<keyword evidence="8" id="KW-1185">Reference proteome</keyword>
<keyword evidence="2 5" id="KW-0732">Signal</keyword>
<feature type="domain" description="Heparinase II/III-like C-terminal" evidence="6">
    <location>
        <begin position="371"/>
        <end position="546"/>
    </location>
</feature>
<dbReference type="GO" id="GO:0042597">
    <property type="term" value="C:periplasmic space"/>
    <property type="evidence" value="ECO:0007669"/>
    <property type="project" value="UniProtKB-SubCell"/>
</dbReference>
<evidence type="ECO:0000259" key="6">
    <source>
        <dbReference type="Pfam" id="PF07940"/>
    </source>
</evidence>
<evidence type="ECO:0000256" key="3">
    <source>
        <dbReference type="ARBA" id="ARBA00022764"/>
    </source>
</evidence>
<sequence>MNRTNILYKQIKRIALSAGLLALLPAFTAVAQKAHPYLVYTPQRTDRLKVRIKTDTLLANRWQAIRQRCDQWVSAPKGGNMEQLAFAYTMTGDARYAERAKTLLTDLTNRPFWDGMDDRTPRWNAGLATSHNNWSASVTYDAIYQTLSAGERKTIAGNIYKLGIDPSVADWISKDKRIQSLNNMGHNWWAAIVFEAGIASLAVMHELPQARQLATGIMQDSRQWFAFAGSVLENKPANFDAAGGFYESISYANYGVSEYLLFRLAYTNALGPVSMPYDPLLQKTVDWFIQAAYPRPAGQPILSLNFGDSNDFANGDRPAKLLIALGLGKDDYYWYLQHTARNPFREDMSVQTPMGLLYQPENRPAPPQPSLPPSALYPAMGWAMLRNSWQPDATLLGIKSGYTWNHAHADANSFVLYHKGQYLLIDGGDVGYGNPEYSSYFVTSRAHNILTFNGEAQIPTDQYNAVKHPGHLYNLIDGGPLKYILADASGPTSRNFLRNYRNFVWIGQVILIIDDVKTYESGKLDFLLHYAGKADKKGPDIEISTDSAAILFRPLYPETLPLGYPHDFPEKMKYRTEYGLKDRTTNVQIPYLVLSPPEKTDRTKLVNAILLLDGQNKAVQTFTGSSGASGAAGRTNLPVIEKVEGINYLGVRITQNGQVTELYINLLADGRLMHRNSHLMLNGSPTGWETDAYLCALTYPAGADRNDPAKLTSFFVSNGSYLRHNGKPLLSSLSKTFMYAARTGNNLDVQLQGQPYIQASLGFEKISSLTVNRKPASPRYDTDNLLLIELDEQH</sequence>
<gene>
    <name evidence="7" type="ORF">BLX24_20130</name>
</gene>
<dbReference type="InterPro" id="IPR008929">
    <property type="entry name" value="Chondroitin_lyas"/>
</dbReference>
<evidence type="ECO:0000256" key="1">
    <source>
        <dbReference type="ARBA" id="ARBA00004418"/>
    </source>
</evidence>
<comment type="caution">
    <text evidence="7">The sequence shown here is derived from an EMBL/GenBank/DDBJ whole genome shotgun (WGS) entry which is preliminary data.</text>
</comment>
<reference evidence="7 8" key="1">
    <citation type="submission" date="2016-10" db="EMBL/GenBank/DDBJ databases">
        <title>Arsenicibacter rosenii gen. nov., sp. nov., an efficient arsenic-methylating bacterium isolated from an arsenic-contaminated paddy soil.</title>
        <authorList>
            <person name="Huang K."/>
        </authorList>
    </citation>
    <scope>NUCLEOTIDE SEQUENCE [LARGE SCALE GENOMIC DNA]</scope>
    <source>
        <strain evidence="7 8">SM-1</strain>
    </source>
</reference>
<evidence type="ECO:0000313" key="8">
    <source>
        <dbReference type="Proteomes" id="UP000181790"/>
    </source>
</evidence>
<feature type="chain" id="PRO_5010335264" description="Heparinase II/III-like C-terminal domain-containing protein" evidence="5">
    <location>
        <begin position="32"/>
        <end position="794"/>
    </location>
</feature>
<dbReference type="Pfam" id="PF07940">
    <property type="entry name" value="Hepar_II_III_C"/>
    <property type="match status" value="1"/>
</dbReference>
<evidence type="ECO:0000256" key="2">
    <source>
        <dbReference type="ARBA" id="ARBA00022729"/>
    </source>
</evidence>
<protein>
    <recommendedName>
        <fullName evidence="6">Heparinase II/III-like C-terminal domain-containing protein</fullName>
    </recommendedName>
</protein>
<dbReference type="InterPro" id="IPR012480">
    <property type="entry name" value="Hepar_II_III_C"/>
</dbReference>
<comment type="subcellular location">
    <subcellularLocation>
        <location evidence="1">Periplasm</location>
    </subcellularLocation>
</comment>
<dbReference type="GO" id="GO:0016829">
    <property type="term" value="F:lyase activity"/>
    <property type="evidence" value="ECO:0007669"/>
    <property type="project" value="UniProtKB-KW"/>
</dbReference>
<dbReference type="EMBL" id="MORL01000013">
    <property type="protein sequence ID" value="OIN57294.1"/>
    <property type="molecule type" value="Genomic_DNA"/>
</dbReference>
<dbReference type="OrthoDB" id="9793856at2"/>
<accession>A0A1S2VEZ5</accession>